<dbReference type="AlphaFoldDB" id="F2RVQ4"/>
<organism evidence="1 2">
    <name type="scientific">Trichophyton tonsurans (strain CBS 112818)</name>
    <name type="common">Scalp ringworm fungus</name>
    <dbReference type="NCBI Taxonomy" id="647933"/>
    <lineage>
        <taxon>Eukaryota</taxon>
        <taxon>Fungi</taxon>
        <taxon>Dikarya</taxon>
        <taxon>Ascomycota</taxon>
        <taxon>Pezizomycotina</taxon>
        <taxon>Eurotiomycetes</taxon>
        <taxon>Eurotiomycetidae</taxon>
        <taxon>Onygenales</taxon>
        <taxon>Arthrodermataceae</taxon>
        <taxon>Trichophyton</taxon>
    </lineage>
</organism>
<protein>
    <submittedName>
        <fullName evidence="1">Uncharacterized protein</fullName>
    </submittedName>
</protein>
<evidence type="ECO:0000313" key="2">
    <source>
        <dbReference type="Proteomes" id="UP000009172"/>
    </source>
</evidence>
<evidence type="ECO:0000313" key="1">
    <source>
        <dbReference type="EMBL" id="EGD95403.1"/>
    </source>
</evidence>
<dbReference type="HOGENOM" id="CLU_2063149_0_0_1"/>
<name>F2RVQ4_TRIT1</name>
<keyword evidence="2" id="KW-1185">Reference proteome</keyword>
<accession>F2RVQ4</accession>
<gene>
    <name evidence="1" type="ORF">TESG_02887</name>
</gene>
<dbReference type="EMBL" id="GG698488">
    <property type="protein sequence ID" value="EGD95403.1"/>
    <property type="molecule type" value="Genomic_DNA"/>
</dbReference>
<proteinExistence type="predicted"/>
<dbReference type="Proteomes" id="UP000009172">
    <property type="component" value="Unassembled WGS sequence"/>
</dbReference>
<reference evidence="2" key="1">
    <citation type="journal article" date="2012" name="MBio">
        <title>Comparative genome analysis of Trichophyton rubrum and related dermatophytes reveals candidate genes involved in infection.</title>
        <authorList>
            <person name="Martinez D.A."/>
            <person name="Oliver B.G."/>
            <person name="Graeser Y."/>
            <person name="Goldberg J.M."/>
            <person name="Li W."/>
            <person name="Martinez-Rossi N.M."/>
            <person name="Monod M."/>
            <person name="Shelest E."/>
            <person name="Barton R.C."/>
            <person name="Birch E."/>
            <person name="Brakhage A.A."/>
            <person name="Chen Z."/>
            <person name="Gurr S.J."/>
            <person name="Heiman D."/>
            <person name="Heitman J."/>
            <person name="Kosti I."/>
            <person name="Rossi A."/>
            <person name="Saif S."/>
            <person name="Samalova M."/>
            <person name="Saunders C.W."/>
            <person name="Shea T."/>
            <person name="Summerbell R.C."/>
            <person name="Xu J."/>
            <person name="Young S."/>
            <person name="Zeng Q."/>
            <person name="Birren B.W."/>
            <person name="Cuomo C.A."/>
            <person name="White T.C."/>
        </authorList>
    </citation>
    <scope>NUCLEOTIDE SEQUENCE [LARGE SCALE GENOMIC DNA]</scope>
    <source>
        <strain evidence="2">CBS 112818</strain>
    </source>
</reference>
<sequence>MARFTARSVHARAAGIASCNARRARQEARERRRLEEQLENEARGITGVGREAPAASSVCVPAPEPAHPESSVGRDILFRVSEPRFQVVALAATACPSIGQSFFYEPGSGRKCAKCHRVHRSCETLMTYFKEPESEELRQLRLPRVKI</sequence>